<gene>
    <name evidence="1" type="ORF">SCHPADRAFT_701475</name>
</gene>
<evidence type="ECO:0000313" key="1">
    <source>
        <dbReference type="EMBL" id="KLO06084.1"/>
    </source>
</evidence>
<dbReference type="Proteomes" id="UP000053477">
    <property type="component" value="Unassembled WGS sequence"/>
</dbReference>
<dbReference type="AlphaFoldDB" id="A0A0H2R2R0"/>
<protein>
    <submittedName>
        <fullName evidence="1">Uncharacterized protein</fullName>
    </submittedName>
</protein>
<sequence length="102" mass="11733">MPDGRMTSRIISSDFTFALASHPPSVAWAGTCTSNRALSRATNARNHQPSFRRRRPTPFLINYLERIVTQTVECLNCSKGPRCVDAVLFGRTWYQNGRRFWR</sequence>
<accession>A0A0H2R2R0</accession>
<name>A0A0H2R2R0_9AGAM</name>
<organism evidence="1 2">
    <name type="scientific">Schizopora paradoxa</name>
    <dbReference type="NCBI Taxonomy" id="27342"/>
    <lineage>
        <taxon>Eukaryota</taxon>
        <taxon>Fungi</taxon>
        <taxon>Dikarya</taxon>
        <taxon>Basidiomycota</taxon>
        <taxon>Agaricomycotina</taxon>
        <taxon>Agaricomycetes</taxon>
        <taxon>Hymenochaetales</taxon>
        <taxon>Schizoporaceae</taxon>
        <taxon>Schizopora</taxon>
    </lineage>
</organism>
<reference evidence="1 2" key="1">
    <citation type="submission" date="2015-04" db="EMBL/GenBank/DDBJ databases">
        <title>Complete genome sequence of Schizopora paradoxa KUC8140, a cosmopolitan wood degrader in East Asia.</title>
        <authorList>
            <consortium name="DOE Joint Genome Institute"/>
            <person name="Min B."/>
            <person name="Park H."/>
            <person name="Jang Y."/>
            <person name="Kim J.-J."/>
            <person name="Kim K.H."/>
            <person name="Pangilinan J."/>
            <person name="Lipzen A."/>
            <person name="Riley R."/>
            <person name="Grigoriev I.V."/>
            <person name="Spatafora J.W."/>
            <person name="Choi I.-G."/>
        </authorList>
    </citation>
    <scope>NUCLEOTIDE SEQUENCE [LARGE SCALE GENOMIC DNA]</scope>
    <source>
        <strain evidence="1 2">KUC8140</strain>
    </source>
</reference>
<evidence type="ECO:0000313" key="2">
    <source>
        <dbReference type="Proteomes" id="UP000053477"/>
    </source>
</evidence>
<keyword evidence="2" id="KW-1185">Reference proteome</keyword>
<dbReference type="EMBL" id="KQ086239">
    <property type="protein sequence ID" value="KLO06084.1"/>
    <property type="molecule type" value="Genomic_DNA"/>
</dbReference>
<dbReference type="InParanoid" id="A0A0H2R2R0"/>
<proteinExistence type="predicted"/>